<reference evidence="3" key="1">
    <citation type="submission" date="2009-09" db="EMBL/GenBank/DDBJ databases">
        <title>The complete genome of Nakamurella multipartita DSM 44233.</title>
        <authorList>
            <consortium name="US DOE Joint Genome Institute (JGI-PGF)"/>
            <person name="Lucas S."/>
            <person name="Copeland A."/>
            <person name="Lapidus A."/>
            <person name="Glavina del Rio T."/>
            <person name="Dalin E."/>
            <person name="Tice H."/>
            <person name="Bruce D."/>
            <person name="Goodwin L."/>
            <person name="Pitluck S."/>
            <person name="Kyrpides N."/>
            <person name="Mavromatis K."/>
            <person name="Ivanova N."/>
            <person name="Ovchinnikova G."/>
            <person name="Sims D."/>
            <person name="Meincke L."/>
            <person name="Brettin T."/>
            <person name="Detter J.C."/>
            <person name="Han C."/>
            <person name="Larimer F."/>
            <person name="Land M."/>
            <person name="Hauser L."/>
            <person name="Markowitz V."/>
            <person name="Cheng J.-F."/>
            <person name="Hugenholtz P."/>
            <person name="Woyke T."/>
            <person name="Wu D."/>
            <person name="Klenk H.-P."/>
            <person name="Eisen J.A."/>
        </authorList>
    </citation>
    <scope>NUCLEOTIDE SEQUENCE [LARGE SCALE GENOMIC DNA]</scope>
    <source>
        <strain evidence="3">ATCC 700099 / DSM 44233 / CIP 104796 / JCM 9543 / NBRC 105858 / Y-104</strain>
    </source>
</reference>
<protein>
    <recommendedName>
        <fullName evidence="4">Transposase</fullName>
    </recommendedName>
</protein>
<dbReference type="EMBL" id="CP001737">
    <property type="protein sequence ID" value="ACV78428.1"/>
    <property type="molecule type" value="Genomic_DNA"/>
</dbReference>
<accession>C8XI59</accession>
<feature type="region of interest" description="Disordered" evidence="1">
    <location>
        <begin position="1"/>
        <end position="20"/>
    </location>
</feature>
<organism evidence="2 3">
    <name type="scientific">Nakamurella multipartita (strain ATCC 700099 / DSM 44233 / CIP 104796 / JCM 9543 / NBRC 105858 / Y-104)</name>
    <name type="common">Microsphaera multipartita</name>
    <dbReference type="NCBI Taxonomy" id="479431"/>
    <lineage>
        <taxon>Bacteria</taxon>
        <taxon>Bacillati</taxon>
        <taxon>Actinomycetota</taxon>
        <taxon>Actinomycetes</taxon>
        <taxon>Nakamurellales</taxon>
        <taxon>Nakamurellaceae</taxon>
        <taxon>Nakamurella</taxon>
    </lineage>
</organism>
<dbReference type="eggNOG" id="COG3328">
    <property type="taxonomic scope" value="Bacteria"/>
</dbReference>
<evidence type="ECO:0000256" key="1">
    <source>
        <dbReference type="SAM" id="MobiDB-lite"/>
    </source>
</evidence>
<name>C8XI59_NAKMY</name>
<evidence type="ECO:0000313" key="2">
    <source>
        <dbReference type="EMBL" id="ACV78428.1"/>
    </source>
</evidence>
<sequence>MTIDGMPRLTPQERAERRRVQAELAADLKASGALDGVFARIDAGEPLTGDSGVLGGMLKAALERGLEAELTDHVGYDKGALDAAEYDNSRNGHYAKMNPPGVSGDSRAWEGWSHAGRFNEAVPAGAEAAGCTDGRGDRG</sequence>
<evidence type="ECO:0000313" key="3">
    <source>
        <dbReference type="Proteomes" id="UP000002218"/>
    </source>
</evidence>
<reference evidence="2 3" key="2">
    <citation type="journal article" date="2010" name="Stand. Genomic Sci.">
        <title>Complete genome sequence of Nakamurella multipartita type strain (Y-104).</title>
        <authorList>
            <person name="Tice H."/>
            <person name="Mayilraj S."/>
            <person name="Sims D."/>
            <person name="Lapidus A."/>
            <person name="Nolan M."/>
            <person name="Lucas S."/>
            <person name="Glavina Del Rio T."/>
            <person name="Copeland A."/>
            <person name="Cheng J.F."/>
            <person name="Meincke L."/>
            <person name="Bruce D."/>
            <person name="Goodwin L."/>
            <person name="Pitluck S."/>
            <person name="Ivanova N."/>
            <person name="Mavromatis K."/>
            <person name="Ovchinnikova G."/>
            <person name="Pati A."/>
            <person name="Chen A."/>
            <person name="Palaniappan K."/>
            <person name="Land M."/>
            <person name="Hauser L."/>
            <person name="Chang Y.J."/>
            <person name="Jeffries C.D."/>
            <person name="Detter J.C."/>
            <person name="Brettin T."/>
            <person name="Rohde M."/>
            <person name="Goker M."/>
            <person name="Bristow J."/>
            <person name="Eisen J.A."/>
            <person name="Markowitz V."/>
            <person name="Hugenholtz P."/>
            <person name="Kyrpides N.C."/>
            <person name="Klenk H.P."/>
            <person name="Chen F."/>
        </authorList>
    </citation>
    <scope>NUCLEOTIDE SEQUENCE [LARGE SCALE GENOMIC DNA]</scope>
    <source>
        <strain evidence="3">ATCC 700099 / DSM 44233 / CIP 104796 / JCM 9543 / NBRC 105858 / Y-104</strain>
    </source>
</reference>
<keyword evidence="3" id="KW-1185">Reference proteome</keyword>
<dbReference type="AlphaFoldDB" id="C8XI59"/>
<dbReference type="KEGG" id="nml:Namu_2046"/>
<dbReference type="Proteomes" id="UP000002218">
    <property type="component" value="Chromosome"/>
</dbReference>
<dbReference type="InParanoid" id="C8XI59"/>
<evidence type="ECO:0008006" key="4">
    <source>
        <dbReference type="Google" id="ProtNLM"/>
    </source>
</evidence>
<gene>
    <name evidence="2" type="ordered locus">Namu_2046</name>
</gene>
<dbReference type="HOGENOM" id="CLU_1842975_0_0_11"/>
<feature type="compositionally biased region" description="Basic and acidic residues" evidence="1">
    <location>
        <begin position="11"/>
        <end position="20"/>
    </location>
</feature>
<proteinExistence type="predicted"/>